<evidence type="ECO:0000259" key="2">
    <source>
        <dbReference type="PROSITE" id="PS51208"/>
    </source>
</evidence>
<dbReference type="SUPFAM" id="SSF103515">
    <property type="entry name" value="Autotransporter"/>
    <property type="match status" value="1"/>
</dbReference>
<dbReference type="EMBL" id="JAYMRW010000003">
    <property type="protein sequence ID" value="MEM5447643.1"/>
    <property type="molecule type" value="Genomic_DNA"/>
</dbReference>
<dbReference type="InterPro" id="IPR012332">
    <property type="entry name" value="Autotransporter_pectin_lyase_C"/>
</dbReference>
<dbReference type="Gene3D" id="2.160.20.20">
    <property type="match status" value="2"/>
</dbReference>
<feature type="domain" description="Autotransporter" evidence="2">
    <location>
        <begin position="868"/>
        <end position="1143"/>
    </location>
</feature>
<dbReference type="Gene3D" id="2.40.128.130">
    <property type="entry name" value="Autotransporter beta-domain"/>
    <property type="match status" value="1"/>
</dbReference>
<name>A0ABU9S8F0_9BURK</name>
<dbReference type="Proteomes" id="UP001390669">
    <property type="component" value="Unassembled WGS sequence"/>
</dbReference>
<dbReference type="CDD" id="cd01344">
    <property type="entry name" value="PL2_Passenger_AT"/>
    <property type="match status" value="1"/>
</dbReference>
<comment type="caution">
    <text evidence="3">The sequence shown here is derived from an EMBL/GenBank/DDBJ whole genome shotgun (WGS) entry which is preliminary data.</text>
</comment>
<dbReference type="NCBIfam" id="TIGR01414">
    <property type="entry name" value="autotrans_barl"/>
    <property type="match status" value="1"/>
</dbReference>
<accession>A0ABU9S8F0</accession>
<dbReference type="InterPro" id="IPR005546">
    <property type="entry name" value="Autotransporte_beta"/>
</dbReference>
<gene>
    <name evidence="3" type="ORF">VSR33_09070</name>
</gene>
<dbReference type="SUPFAM" id="SSF51126">
    <property type="entry name" value="Pectin lyase-like"/>
    <property type="match status" value="1"/>
</dbReference>
<dbReference type="InterPro" id="IPR006626">
    <property type="entry name" value="PbH1"/>
</dbReference>
<organism evidence="3 4">
    <name type="scientific">Paraburkholderia guartelaensis</name>
    <dbReference type="NCBI Taxonomy" id="2546446"/>
    <lineage>
        <taxon>Bacteria</taxon>
        <taxon>Pseudomonadati</taxon>
        <taxon>Pseudomonadota</taxon>
        <taxon>Betaproteobacteria</taxon>
        <taxon>Burkholderiales</taxon>
        <taxon>Burkholderiaceae</taxon>
        <taxon>Paraburkholderia</taxon>
    </lineage>
</organism>
<dbReference type="InterPro" id="IPR036709">
    <property type="entry name" value="Autotransporte_beta_dom_sf"/>
</dbReference>
<evidence type="ECO:0000313" key="3">
    <source>
        <dbReference type="EMBL" id="MEM5447643.1"/>
    </source>
</evidence>
<dbReference type="SMART" id="SM00710">
    <property type="entry name" value="PbH1"/>
    <property type="match status" value="7"/>
</dbReference>
<evidence type="ECO:0000313" key="4">
    <source>
        <dbReference type="Proteomes" id="UP001390669"/>
    </source>
</evidence>
<dbReference type="InterPro" id="IPR006315">
    <property type="entry name" value="OM_autotransptr_brl_dom"/>
</dbReference>
<feature type="compositionally biased region" description="Pro residues" evidence="1">
    <location>
        <begin position="800"/>
        <end position="813"/>
    </location>
</feature>
<reference evidence="3 4" key="1">
    <citation type="submission" date="2024-01" db="EMBL/GenBank/DDBJ databases">
        <title>The diversity of rhizobia nodulating Mimosa spp. in eleven states of Brazil covering several biomes is determined by host plant, location, and edaphic factors.</title>
        <authorList>
            <person name="Rouws L."/>
            <person name="Barauna A."/>
            <person name="Beukes C."/>
            <person name="De Faria S.M."/>
            <person name="Gross E."/>
            <person name="Dos Reis Junior F.B."/>
            <person name="Simon M."/>
            <person name="Maluk M."/>
            <person name="Odee D.W."/>
            <person name="Kenicer G."/>
            <person name="Young J.P.W."/>
            <person name="Reis V.M."/>
            <person name="Zilli J."/>
            <person name="James E.K."/>
        </authorList>
    </citation>
    <scope>NUCLEOTIDE SEQUENCE [LARGE SCALE GENOMIC DNA]</scope>
    <source>
        <strain evidence="3 4">JPY164</strain>
    </source>
</reference>
<protein>
    <submittedName>
        <fullName evidence="3">Autotransporter outer membrane beta-barrel domain-containing protein</fullName>
    </submittedName>
</protein>
<proteinExistence type="predicted"/>
<dbReference type="SMART" id="SM00869">
    <property type="entry name" value="Autotransporter"/>
    <property type="match status" value="1"/>
</dbReference>
<evidence type="ECO:0000256" key="1">
    <source>
        <dbReference type="SAM" id="MobiDB-lite"/>
    </source>
</evidence>
<dbReference type="InterPro" id="IPR043990">
    <property type="entry name" value="AC_1"/>
</dbReference>
<feature type="region of interest" description="Disordered" evidence="1">
    <location>
        <begin position="794"/>
        <end position="816"/>
    </location>
</feature>
<dbReference type="Pfam" id="PF03797">
    <property type="entry name" value="Autotransporter"/>
    <property type="match status" value="1"/>
</dbReference>
<keyword evidence="4" id="KW-1185">Reference proteome</keyword>
<dbReference type="RefSeq" id="WP_406951894.1">
    <property type="nucleotide sequence ID" value="NZ_JAYMRW010000003.1"/>
</dbReference>
<dbReference type="PROSITE" id="PS51208">
    <property type="entry name" value="AUTOTRANSPORTER"/>
    <property type="match status" value="1"/>
</dbReference>
<sequence>MIYSHYVNGAPNDGLYVSGGALTINGSSHGYGTYVSTDGQQVHGIYAPYSGSATTPTTLDATNLYITTAGNSADGIRAYSTTFGAPVITLRDSSITTSSGYTNAYGVRAYPYSGTVGPTINLINTDVRALGTSTYGIASSASTINLTNGSVSTVAPSAYTTYIYNASTLNANGTLFSSSGTSGIALYESGASTAALTNAQFSTTGDNAHGIYDTASTFTAQGGSIKTTGSGALGIWLTNSARATLNGMGVSTGGATGYGIYLGNSASLEMQGGGVTTSGGTAHGVWVTGGSTAAIEGATISTSGTTARGVYVSGTGSSATLTNDQISTTGSQSPGVYGATDATVTMEGGNVSTAGPSAYATWFANSVLAMLNGTAIRSAGSNAYGLLVGGLSASASATDVTITTTGAGAAGYYVWATGILQANGGSVSTSGANAAGVVVDGLSSATLARDANGAGTSVTTSGSGSHAVRVTNGGTLNANGATLHATGDNSNGLYLSGSATASTAANPVADTHPATPGVTLAAALPVLRAGEPEENVTLTNTTVQADKGAGILVAGGVANAALTGSVVTGASAALDATTASLPSTLTVNADSSTLNGTVLTDTDSTTTLNLTNSSRWNVTGDSTVSTLTNANSLIDFQASSALGTARTSASSYRVVTVTGNYNGTQGTVAVNTWLNAGGSLSAQFTDRLLIAGNASGVTYVDVKPVPGSPGGLTAPTGVIGPNEGISVVQVAGVSAQGAFRLAGGYVVAPESPYEYALYAYGTQSSHGSADDTQRLVGSGGEHWDYRLQSVYVTPEGPVDPVDPGPGPLPPSPVPEEEVRIPLNARPAVVPQVAAYLGAPAAFLYAGLIDMDSLHRRLGEIRDDSDLGRDGGPAEMFFRAYGGDFNYSSNIGFQQFGYNMFGDYSAFQFGANAFRLRNDNGLWRFGLAGSVGWLDFEPEAVDGPSSSRSNTYRLSGFGTYQSRQGWYFDGILSVGWFNGDVDTTARGQTMKLQGNSYAASLEAGYPFALPYRINIEPQIQLVGQHLSFHNSLDADDLDINIGSQNQLTGRLGLRITRPFDVHTGRVTPYAEIDVLHSFTTGTNVQISDVQFTSGKMGDALQYSLGINGTYTTNLSLYGRVSYQQQIGNGGFRGWLINGGARCVF</sequence>
<dbReference type="InterPro" id="IPR011050">
    <property type="entry name" value="Pectin_lyase_fold/virulence"/>
</dbReference>